<dbReference type="Pfam" id="PF02317">
    <property type="entry name" value="Octopine_DH"/>
    <property type="match status" value="1"/>
</dbReference>
<dbReference type="EMBL" id="JAJEKE010000023">
    <property type="protein sequence ID" value="MCQ1531436.1"/>
    <property type="molecule type" value="Genomic_DNA"/>
</dbReference>
<dbReference type="InterPro" id="IPR008927">
    <property type="entry name" value="6-PGluconate_DH-like_C_sf"/>
</dbReference>
<gene>
    <name evidence="3" type="ORF">LJD61_18140</name>
</gene>
<dbReference type="Pfam" id="PF02558">
    <property type="entry name" value="ApbA"/>
    <property type="match status" value="1"/>
</dbReference>
<name>A0ABT1NND0_9FIRM</name>
<evidence type="ECO:0000313" key="3">
    <source>
        <dbReference type="EMBL" id="MCQ1531436.1"/>
    </source>
</evidence>
<dbReference type="InterPro" id="IPR013332">
    <property type="entry name" value="KPR_N"/>
</dbReference>
<reference evidence="3 4" key="1">
    <citation type="submission" date="2021-10" db="EMBL/GenBank/DDBJ databases">
        <title>Lutispora strain m25 sp. nov., a thermophilic, non-spore-forming bacterium isolated from a lab-scale methanogenic bioreactor digesting anaerobic sludge.</title>
        <authorList>
            <person name="El Houari A."/>
            <person name="Mcdonald J."/>
        </authorList>
    </citation>
    <scope>NUCLEOTIDE SEQUENCE [LARGE SCALE GENOMIC DNA]</scope>
    <source>
        <strain evidence="4">m25</strain>
    </source>
</reference>
<dbReference type="Proteomes" id="UP001651880">
    <property type="component" value="Unassembled WGS sequence"/>
</dbReference>
<feature type="domain" description="Opine dehydrogenase" evidence="1">
    <location>
        <begin position="179"/>
        <end position="318"/>
    </location>
</feature>
<evidence type="ECO:0000313" key="4">
    <source>
        <dbReference type="Proteomes" id="UP001651880"/>
    </source>
</evidence>
<sequence length="342" mass="38075">MKFAVLGMGRTGHTITSYLMNKGYQVSVWDRNAEKIKIICQNGIQIEGALEGHFQPIGCVCIEDALKEADYIMIMTTANGHNEIAKRMKGKLHHGQRIIIFNCNWGAYEVYHILKDEIKEKNIIVGETGGMLLMSALKGTGACLLKSIKSKLSLATIPAKCCSLVLKELSEAFPQLYGVENVLETSMNATNPVLHAPINLFNLSRIENGEDYLMYGDAATHYSVKYAEEVDKERLTVLRAMGISGTSCLDMLNDAWGSKYENLYDLLKNTKSYKTAKGPDSFSHRHITEDIPFGIKPIQQLGRIYEVKTPYIDNLVKCYELCLGTSFEEQGPDLSAINLSGL</sequence>
<dbReference type="PANTHER" id="PTHR38015">
    <property type="entry name" value="BLR6086 PROTEIN"/>
    <property type="match status" value="1"/>
</dbReference>
<dbReference type="InterPro" id="IPR003421">
    <property type="entry name" value="Opine_DH"/>
</dbReference>
<protein>
    <submittedName>
        <fullName evidence="3">NAD/NADP octopine/nopaline dehydrogenase family protein</fullName>
    </submittedName>
</protein>
<evidence type="ECO:0000259" key="2">
    <source>
        <dbReference type="Pfam" id="PF02558"/>
    </source>
</evidence>
<comment type="caution">
    <text evidence="3">The sequence shown here is derived from an EMBL/GenBank/DDBJ whole genome shotgun (WGS) entry which is preliminary data.</text>
</comment>
<dbReference type="Gene3D" id="3.40.50.720">
    <property type="entry name" value="NAD(P)-binding Rossmann-like Domain"/>
    <property type="match status" value="1"/>
</dbReference>
<dbReference type="SUPFAM" id="SSF51735">
    <property type="entry name" value="NAD(P)-binding Rossmann-fold domains"/>
    <property type="match status" value="1"/>
</dbReference>
<dbReference type="InterPro" id="IPR036291">
    <property type="entry name" value="NAD(P)-bd_dom_sf"/>
</dbReference>
<dbReference type="PANTHER" id="PTHR38015:SF1">
    <property type="entry name" value="OPINE DEHYDROGENASE DOMAIN-CONTAINING PROTEIN"/>
    <property type="match status" value="1"/>
</dbReference>
<dbReference type="RefSeq" id="WP_255228976.1">
    <property type="nucleotide sequence ID" value="NZ_JAJEKE010000023.1"/>
</dbReference>
<dbReference type="InterPro" id="IPR051729">
    <property type="entry name" value="Opine/Lysopine_DH"/>
</dbReference>
<proteinExistence type="predicted"/>
<keyword evidence="4" id="KW-1185">Reference proteome</keyword>
<accession>A0ABT1NND0</accession>
<dbReference type="InterPro" id="IPR013328">
    <property type="entry name" value="6PGD_dom2"/>
</dbReference>
<organism evidence="3 4">
    <name type="scientific">Lutispora saccharofermentans</name>
    <dbReference type="NCBI Taxonomy" id="3024236"/>
    <lineage>
        <taxon>Bacteria</taxon>
        <taxon>Bacillati</taxon>
        <taxon>Bacillota</taxon>
        <taxon>Clostridia</taxon>
        <taxon>Lutisporales</taxon>
        <taxon>Lutisporaceae</taxon>
        <taxon>Lutispora</taxon>
    </lineage>
</organism>
<dbReference type="SUPFAM" id="SSF48179">
    <property type="entry name" value="6-phosphogluconate dehydrogenase C-terminal domain-like"/>
    <property type="match status" value="1"/>
</dbReference>
<evidence type="ECO:0000259" key="1">
    <source>
        <dbReference type="Pfam" id="PF02317"/>
    </source>
</evidence>
<feature type="domain" description="Ketopantoate reductase N-terminal" evidence="2">
    <location>
        <begin position="4"/>
        <end position="126"/>
    </location>
</feature>
<dbReference type="Gene3D" id="1.10.1040.10">
    <property type="entry name" value="N-(1-d-carboxylethyl)-l-norvaline Dehydrogenase, domain 2"/>
    <property type="match status" value="1"/>
</dbReference>